<accession>A0A4P9USG3</accession>
<dbReference type="SMART" id="SM00448">
    <property type="entry name" value="REC"/>
    <property type="match status" value="1"/>
</dbReference>
<dbReference type="AlphaFoldDB" id="A0A4P9USG3"/>
<evidence type="ECO:0000256" key="3">
    <source>
        <dbReference type="ARBA" id="ARBA00023015"/>
    </source>
</evidence>
<dbReference type="EMBL" id="CP035467">
    <property type="protein sequence ID" value="QCW84468.1"/>
    <property type="molecule type" value="Genomic_DNA"/>
</dbReference>
<sequence>MDVSPANPHNQPSPRNTSLLLVEDHKNLAQAVGAYLESSGFTMDYAYDGLCALHLAATQRYDAIILDITLPGGIDGLEICRRLRKDARLSTPILMLTARDQLQDKLDGFQRGADDYLVKPFEMPELEARINALVRRERGELDESVYQIHDLTFNTNTMQVMRQGRIIQLSPTCLRILRILMRESPNLVTREQLEHELWGELIPDSDTLRSHLYKLRKKIDKPFAVPLLETQSGIGYRLIEPN</sequence>
<dbReference type="Pfam" id="PF00072">
    <property type="entry name" value="Response_reg"/>
    <property type="match status" value="1"/>
</dbReference>
<evidence type="ECO:0000256" key="6">
    <source>
        <dbReference type="PROSITE-ProRule" id="PRU00169"/>
    </source>
</evidence>
<protein>
    <submittedName>
        <fullName evidence="10">Response regulator transcription factor</fullName>
    </submittedName>
</protein>
<dbReference type="GO" id="GO:0006355">
    <property type="term" value="P:regulation of DNA-templated transcription"/>
    <property type="evidence" value="ECO:0007669"/>
    <property type="project" value="InterPro"/>
</dbReference>
<proteinExistence type="predicted"/>
<evidence type="ECO:0000256" key="1">
    <source>
        <dbReference type="ARBA" id="ARBA00022553"/>
    </source>
</evidence>
<dbReference type="FunFam" id="1.10.10.10:FF:000058">
    <property type="entry name" value="DNA-binding response OmpR family regulator"/>
    <property type="match status" value="1"/>
</dbReference>
<dbReference type="Pfam" id="PF00486">
    <property type="entry name" value="Trans_reg_C"/>
    <property type="match status" value="1"/>
</dbReference>
<dbReference type="InterPro" id="IPR016032">
    <property type="entry name" value="Sig_transdc_resp-reg_C-effctor"/>
</dbReference>
<evidence type="ECO:0000259" key="8">
    <source>
        <dbReference type="PROSITE" id="PS50110"/>
    </source>
</evidence>
<dbReference type="Gene3D" id="6.10.250.690">
    <property type="match status" value="1"/>
</dbReference>
<dbReference type="KEGG" id="mbur:EQU24_21175"/>
<evidence type="ECO:0000313" key="11">
    <source>
        <dbReference type="Proteomes" id="UP000305881"/>
    </source>
</evidence>
<evidence type="ECO:0000256" key="5">
    <source>
        <dbReference type="ARBA" id="ARBA00023163"/>
    </source>
</evidence>
<evidence type="ECO:0000259" key="9">
    <source>
        <dbReference type="PROSITE" id="PS51755"/>
    </source>
</evidence>
<feature type="domain" description="OmpR/PhoB-type" evidence="9">
    <location>
        <begin position="143"/>
        <end position="240"/>
    </location>
</feature>
<dbReference type="OrthoDB" id="9802426at2"/>
<organism evidence="10 11">
    <name type="scientific">Methylotuvimicrobium buryatense</name>
    <name type="common">Methylomicrobium buryatense</name>
    <dbReference type="NCBI Taxonomy" id="95641"/>
    <lineage>
        <taxon>Bacteria</taxon>
        <taxon>Pseudomonadati</taxon>
        <taxon>Pseudomonadota</taxon>
        <taxon>Gammaproteobacteria</taxon>
        <taxon>Methylococcales</taxon>
        <taxon>Methylococcaceae</taxon>
        <taxon>Methylotuvimicrobium</taxon>
    </lineage>
</organism>
<feature type="domain" description="Response regulatory" evidence="8">
    <location>
        <begin position="18"/>
        <end position="134"/>
    </location>
</feature>
<dbReference type="InterPro" id="IPR011006">
    <property type="entry name" value="CheY-like_superfamily"/>
</dbReference>
<dbReference type="GO" id="GO:0000156">
    <property type="term" value="F:phosphorelay response regulator activity"/>
    <property type="evidence" value="ECO:0007669"/>
    <property type="project" value="TreeGrafter"/>
</dbReference>
<evidence type="ECO:0000313" key="10">
    <source>
        <dbReference type="EMBL" id="QCW84468.1"/>
    </source>
</evidence>
<evidence type="ECO:0000256" key="2">
    <source>
        <dbReference type="ARBA" id="ARBA00023012"/>
    </source>
</evidence>
<dbReference type="SUPFAM" id="SSF52172">
    <property type="entry name" value="CheY-like"/>
    <property type="match status" value="1"/>
</dbReference>
<dbReference type="InterPro" id="IPR039420">
    <property type="entry name" value="WalR-like"/>
</dbReference>
<dbReference type="PROSITE" id="PS51755">
    <property type="entry name" value="OMPR_PHOB"/>
    <property type="match status" value="1"/>
</dbReference>
<evidence type="ECO:0000256" key="4">
    <source>
        <dbReference type="ARBA" id="ARBA00023125"/>
    </source>
</evidence>
<feature type="modified residue" description="4-aspartylphosphate" evidence="6">
    <location>
        <position position="67"/>
    </location>
</feature>
<dbReference type="Gene3D" id="3.40.50.2300">
    <property type="match status" value="1"/>
</dbReference>
<keyword evidence="2" id="KW-0902">Two-component regulatory system</keyword>
<dbReference type="Proteomes" id="UP000305881">
    <property type="component" value="Chromosome"/>
</dbReference>
<keyword evidence="11" id="KW-1185">Reference proteome</keyword>
<name>A0A4P9USG3_METBY</name>
<dbReference type="InterPro" id="IPR001789">
    <property type="entry name" value="Sig_transdc_resp-reg_receiver"/>
</dbReference>
<dbReference type="SMART" id="SM00862">
    <property type="entry name" value="Trans_reg_C"/>
    <property type="match status" value="1"/>
</dbReference>
<dbReference type="PANTHER" id="PTHR48111:SF22">
    <property type="entry name" value="REGULATOR OF RPOS"/>
    <property type="match status" value="1"/>
</dbReference>
<keyword evidence="4 7" id="KW-0238">DNA-binding</keyword>
<feature type="DNA-binding region" description="OmpR/PhoB-type" evidence="7">
    <location>
        <begin position="143"/>
        <end position="240"/>
    </location>
</feature>
<keyword evidence="5" id="KW-0804">Transcription</keyword>
<dbReference type="InterPro" id="IPR001867">
    <property type="entry name" value="OmpR/PhoB-type_DNA-bd"/>
</dbReference>
<dbReference type="Gene3D" id="1.10.10.10">
    <property type="entry name" value="Winged helix-like DNA-binding domain superfamily/Winged helix DNA-binding domain"/>
    <property type="match status" value="1"/>
</dbReference>
<dbReference type="GO" id="GO:0005829">
    <property type="term" value="C:cytosol"/>
    <property type="evidence" value="ECO:0007669"/>
    <property type="project" value="TreeGrafter"/>
</dbReference>
<dbReference type="SUPFAM" id="SSF46894">
    <property type="entry name" value="C-terminal effector domain of the bipartite response regulators"/>
    <property type="match status" value="1"/>
</dbReference>
<dbReference type="RefSeq" id="WP_017841640.1">
    <property type="nucleotide sequence ID" value="NZ_CP035467.1"/>
</dbReference>
<keyword evidence="3" id="KW-0805">Transcription regulation</keyword>
<gene>
    <name evidence="10" type="ORF">EQU24_21175</name>
</gene>
<dbReference type="STRING" id="675511.GCA_000341735_03191"/>
<reference evidence="11" key="1">
    <citation type="journal article" date="2019" name="J. Bacteriol.">
        <title>A Mutagenic Screen Identifies a TonB-Dependent Receptor Required for the Lanthanide Metal Switch in the Type I Methanotroph 'Methylotuvimicrobium buryatense' 5GB1C.</title>
        <authorList>
            <person name="Groom J.D."/>
            <person name="Ford S.M."/>
            <person name="Pesesky M.W."/>
            <person name="Lidstrom M.E."/>
        </authorList>
    </citation>
    <scope>NUCLEOTIDE SEQUENCE [LARGE SCALE GENOMIC DNA]</scope>
    <source>
        <strain evidence="11">5GB1C</strain>
    </source>
</reference>
<evidence type="ECO:0000256" key="7">
    <source>
        <dbReference type="PROSITE-ProRule" id="PRU01091"/>
    </source>
</evidence>
<dbReference type="PROSITE" id="PS50110">
    <property type="entry name" value="RESPONSE_REGULATORY"/>
    <property type="match status" value="1"/>
</dbReference>
<keyword evidence="1 6" id="KW-0597">Phosphoprotein</keyword>
<dbReference type="PANTHER" id="PTHR48111">
    <property type="entry name" value="REGULATOR OF RPOS"/>
    <property type="match status" value="1"/>
</dbReference>
<dbReference type="GO" id="GO:0032993">
    <property type="term" value="C:protein-DNA complex"/>
    <property type="evidence" value="ECO:0007669"/>
    <property type="project" value="TreeGrafter"/>
</dbReference>
<dbReference type="GO" id="GO:0000976">
    <property type="term" value="F:transcription cis-regulatory region binding"/>
    <property type="evidence" value="ECO:0007669"/>
    <property type="project" value="TreeGrafter"/>
</dbReference>
<dbReference type="InterPro" id="IPR036388">
    <property type="entry name" value="WH-like_DNA-bd_sf"/>
</dbReference>
<dbReference type="CDD" id="cd00383">
    <property type="entry name" value="trans_reg_C"/>
    <property type="match status" value="1"/>
</dbReference>